<dbReference type="InterPro" id="IPR036866">
    <property type="entry name" value="RibonucZ/Hydroxyglut_hydro"/>
</dbReference>
<dbReference type="SUPFAM" id="SSF56281">
    <property type="entry name" value="Metallo-hydrolase/oxidoreductase"/>
    <property type="match status" value="1"/>
</dbReference>
<dbReference type="EMBL" id="VSSQ01073225">
    <property type="protein sequence ID" value="MPN24386.1"/>
    <property type="molecule type" value="Genomic_DNA"/>
</dbReference>
<evidence type="ECO:0008006" key="2">
    <source>
        <dbReference type="Google" id="ProtNLM"/>
    </source>
</evidence>
<accession>A0A645GE11</accession>
<reference evidence="1" key="1">
    <citation type="submission" date="2019-08" db="EMBL/GenBank/DDBJ databases">
        <authorList>
            <person name="Kucharzyk K."/>
            <person name="Murdoch R.W."/>
            <person name="Higgins S."/>
            <person name="Loffler F."/>
        </authorList>
    </citation>
    <scope>NUCLEOTIDE SEQUENCE</scope>
</reference>
<name>A0A645GE11_9ZZZZ</name>
<protein>
    <recommendedName>
        <fullName evidence="2">Metallo-beta-lactamase domain-containing protein</fullName>
    </recommendedName>
</protein>
<dbReference type="Gene3D" id="3.60.15.10">
    <property type="entry name" value="Ribonuclease Z/Hydroxyacylglutathione hydrolase-like"/>
    <property type="match status" value="1"/>
</dbReference>
<evidence type="ECO:0000313" key="1">
    <source>
        <dbReference type="EMBL" id="MPN24386.1"/>
    </source>
</evidence>
<gene>
    <name evidence="1" type="ORF">SDC9_171784</name>
</gene>
<proteinExistence type="predicted"/>
<sequence length="133" mass="15217">MTAFGSTDEGVSFHLRKGNLSLFHAGDLNNWHWQEESTAQEIAKAEVDYLRELRVVTLHALPLDVAFFPIDPRMKTDIHKGALQFVQQARPTRIIPMHFGQFFPFTDKIREDLAPYSTLTYLSNPGDSIELKD</sequence>
<organism evidence="1">
    <name type="scientific">bioreactor metagenome</name>
    <dbReference type="NCBI Taxonomy" id="1076179"/>
    <lineage>
        <taxon>unclassified sequences</taxon>
        <taxon>metagenomes</taxon>
        <taxon>ecological metagenomes</taxon>
    </lineage>
</organism>
<comment type="caution">
    <text evidence="1">The sequence shown here is derived from an EMBL/GenBank/DDBJ whole genome shotgun (WGS) entry which is preliminary data.</text>
</comment>
<dbReference type="AlphaFoldDB" id="A0A645GE11"/>